<proteinExistence type="predicted"/>
<dbReference type="Proteomes" id="UP001529235">
    <property type="component" value="Unassembled WGS sequence"/>
</dbReference>
<name>A0ABD4ZAD9_9CREN</name>
<dbReference type="NCBIfam" id="TIGR01898">
    <property type="entry name" value="cas_TM1791_cmr6"/>
    <property type="match status" value="1"/>
</dbReference>
<keyword evidence="1" id="KW-0051">Antiviral defense</keyword>
<gene>
    <name evidence="3" type="primary">cmr6</name>
    <name evidence="3" type="ORF">QPL79_09120</name>
</gene>
<dbReference type="InterPro" id="IPR005537">
    <property type="entry name" value="RAMP_III_fam"/>
</dbReference>
<dbReference type="AlphaFoldDB" id="A0ABD4ZAD9"/>
<reference evidence="3 4" key="1">
    <citation type="submission" date="2023-05" db="EMBL/GenBank/DDBJ databases">
        <title>A new hyperthermophilic archaea 'Ignisphaera cupida' sp. nov. and description of the family 'Ignisphaeraceae' fam. nov.</title>
        <authorList>
            <person name="Podosokorskaya O.A."/>
            <person name="Elcheninov A.G."/>
            <person name="Klukina A."/>
            <person name="Merkel A.Y."/>
        </authorList>
    </citation>
    <scope>NUCLEOTIDE SEQUENCE [LARGE SCALE GENOMIC DNA]</scope>
    <source>
        <strain evidence="3 4">4213-co</strain>
    </source>
</reference>
<accession>A0ABD4ZAD9</accession>
<protein>
    <submittedName>
        <fullName evidence="3">Type III-B CRISPR module RAMP protein Cmr6</fullName>
    </submittedName>
</protein>
<keyword evidence="4" id="KW-1185">Reference proteome</keyword>
<dbReference type="GO" id="GO:0051607">
    <property type="term" value="P:defense response to virus"/>
    <property type="evidence" value="ECO:0007669"/>
    <property type="project" value="UniProtKB-KW"/>
</dbReference>
<evidence type="ECO:0000259" key="2">
    <source>
        <dbReference type="Pfam" id="PF03787"/>
    </source>
</evidence>
<dbReference type="InterPro" id="IPR010172">
    <property type="entry name" value="CRISPR-assoc_prot_TM1791"/>
</dbReference>
<comment type="caution">
    <text evidence="3">The sequence shown here is derived from an EMBL/GenBank/DDBJ whole genome shotgun (WGS) entry which is preliminary data.</text>
</comment>
<dbReference type="EMBL" id="JASNVW010000010">
    <property type="protein sequence ID" value="MDK6029523.1"/>
    <property type="molecule type" value="Genomic_DNA"/>
</dbReference>
<evidence type="ECO:0000256" key="1">
    <source>
        <dbReference type="ARBA" id="ARBA00023118"/>
    </source>
</evidence>
<dbReference type="PANTHER" id="PTHR39965:SF1">
    <property type="entry name" value="CRISPR SYSTEM CMR SUBUNIT CMR6"/>
    <property type="match status" value="1"/>
</dbReference>
<dbReference type="PANTHER" id="PTHR39965">
    <property type="entry name" value="CRISPR SYSTEM CMR SUBUNIT CMR6"/>
    <property type="match status" value="1"/>
</dbReference>
<evidence type="ECO:0000313" key="4">
    <source>
        <dbReference type="Proteomes" id="UP001529235"/>
    </source>
</evidence>
<sequence>MVKPAKSSRRVSELRCEAIKKYLSFENLPLQNVVSSVLKAFVDCFVECLDGGCGVDVSDYISFFNRFVTRALAESYKCDRVKHLLNSAREYVARVYTAAEKVFGSAFIIEGELKSRLLIHTKSPVMPLDMGISWDFILNIPFVPASSVKGLARSYFEANKIVVGGLDADELFGSEEGGVGYIVFFDAYPVSCQEKLIEPDVITPHYPGDRIDELSATPTPIVFPAIAPKTVMHFPVAVNVKLIGKKIGGQGLGKEITAIISNIAKALESGVGAKTSVGYGRIKIVKY</sequence>
<evidence type="ECO:0000313" key="3">
    <source>
        <dbReference type="EMBL" id="MDK6029523.1"/>
    </source>
</evidence>
<dbReference type="Pfam" id="PF03787">
    <property type="entry name" value="RAMPs"/>
    <property type="match status" value="1"/>
</dbReference>
<feature type="domain" description="CRISPR type III-associated protein" evidence="2">
    <location>
        <begin position="138"/>
        <end position="283"/>
    </location>
</feature>
<dbReference type="RefSeq" id="WP_285274510.1">
    <property type="nucleotide sequence ID" value="NZ_JASNVW010000010.1"/>
</dbReference>
<organism evidence="3 4">
    <name type="scientific">Ignisphaera cupida</name>
    <dbReference type="NCBI Taxonomy" id="3050454"/>
    <lineage>
        <taxon>Archaea</taxon>
        <taxon>Thermoproteota</taxon>
        <taxon>Thermoprotei</taxon>
        <taxon>Desulfurococcales</taxon>
        <taxon>Desulfurococcaceae</taxon>
        <taxon>Ignisphaera</taxon>
    </lineage>
</organism>